<sequence length="243" mass="28475">MKQNKYDDPKFFSAYEKMPRSTDGLEAAGEWHEFQPLIPDLENKDVLDLGCGFGWHCRYARENYARSVIGVDISEKMLDKAREKTSDPRITYLKMPIEDIHFSPAQFDVVISSLAFHYIRSFDSLCEKIYDSLKPGGTFVFSVEHPIFTSRSDQDWIYDEEGNRLHWAIDDYQSEGIRDTSFLTENVIKYHRTISTYINDLIQAGFHVKTVKEPRPSKEMIKRVPEMKEELRRPMFLIISVQK</sequence>
<gene>
    <name evidence="2" type="ORF">KS407_00025</name>
</gene>
<accession>A0ABS6JMP9</accession>
<feature type="domain" description="Methyltransferase type 11" evidence="1">
    <location>
        <begin position="47"/>
        <end position="141"/>
    </location>
</feature>
<organism evidence="2 3">
    <name type="scientific">Evansella alkalicola</name>
    <dbReference type="NCBI Taxonomy" id="745819"/>
    <lineage>
        <taxon>Bacteria</taxon>
        <taxon>Bacillati</taxon>
        <taxon>Bacillota</taxon>
        <taxon>Bacilli</taxon>
        <taxon>Bacillales</taxon>
        <taxon>Bacillaceae</taxon>
        <taxon>Evansella</taxon>
    </lineage>
</organism>
<dbReference type="Pfam" id="PF08241">
    <property type="entry name" value="Methyltransf_11"/>
    <property type="match status" value="1"/>
</dbReference>
<proteinExistence type="predicted"/>
<name>A0ABS6JMP9_9BACI</name>
<evidence type="ECO:0000313" key="2">
    <source>
        <dbReference type="EMBL" id="MBU9719833.1"/>
    </source>
</evidence>
<comment type="caution">
    <text evidence="2">The sequence shown here is derived from an EMBL/GenBank/DDBJ whole genome shotgun (WGS) entry which is preliminary data.</text>
</comment>
<dbReference type="PANTHER" id="PTHR43861">
    <property type="entry name" value="TRANS-ACONITATE 2-METHYLTRANSFERASE-RELATED"/>
    <property type="match status" value="1"/>
</dbReference>
<dbReference type="RefSeq" id="WP_088074315.1">
    <property type="nucleotide sequence ID" value="NZ_JAHQCR010000001.1"/>
</dbReference>
<dbReference type="SUPFAM" id="SSF53335">
    <property type="entry name" value="S-adenosyl-L-methionine-dependent methyltransferases"/>
    <property type="match status" value="1"/>
</dbReference>
<keyword evidence="2" id="KW-0808">Transferase</keyword>
<dbReference type="Proteomes" id="UP000790580">
    <property type="component" value="Unassembled WGS sequence"/>
</dbReference>
<dbReference type="Gene3D" id="3.40.50.150">
    <property type="entry name" value="Vaccinia Virus protein VP39"/>
    <property type="match status" value="1"/>
</dbReference>
<keyword evidence="2" id="KW-0489">Methyltransferase</keyword>
<dbReference type="GO" id="GO:0008168">
    <property type="term" value="F:methyltransferase activity"/>
    <property type="evidence" value="ECO:0007669"/>
    <property type="project" value="UniProtKB-KW"/>
</dbReference>
<dbReference type="InterPro" id="IPR029063">
    <property type="entry name" value="SAM-dependent_MTases_sf"/>
</dbReference>
<dbReference type="EMBL" id="JAHQCR010000001">
    <property type="protein sequence ID" value="MBU9719833.1"/>
    <property type="molecule type" value="Genomic_DNA"/>
</dbReference>
<evidence type="ECO:0000259" key="1">
    <source>
        <dbReference type="Pfam" id="PF08241"/>
    </source>
</evidence>
<dbReference type="GO" id="GO:0032259">
    <property type="term" value="P:methylation"/>
    <property type="evidence" value="ECO:0007669"/>
    <property type="project" value="UniProtKB-KW"/>
</dbReference>
<evidence type="ECO:0000313" key="3">
    <source>
        <dbReference type="Proteomes" id="UP000790580"/>
    </source>
</evidence>
<reference evidence="2 3" key="1">
    <citation type="submission" date="2021-06" db="EMBL/GenBank/DDBJ databases">
        <title>Bacillus sp. RD4P76, an endophyte from a halophyte.</title>
        <authorList>
            <person name="Sun J.-Q."/>
        </authorList>
    </citation>
    <scope>NUCLEOTIDE SEQUENCE [LARGE SCALE GENOMIC DNA]</scope>
    <source>
        <strain evidence="2 3">JCM 17098</strain>
    </source>
</reference>
<dbReference type="CDD" id="cd02440">
    <property type="entry name" value="AdoMet_MTases"/>
    <property type="match status" value="1"/>
</dbReference>
<protein>
    <submittedName>
        <fullName evidence="2">Class I SAM-dependent methyltransferase</fullName>
    </submittedName>
</protein>
<keyword evidence="3" id="KW-1185">Reference proteome</keyword>
<dbReference type="PANTHER" id="PTHR43861:SF1">
    <property type="entry name" value="TRANS-ACONITATE 2-METHYLTRANSFERASE"/>
    <property type="match status" value="1"/>
</dbReference>
<dbReference type="InterPro" id="IPR013216">
    <property type="entry name" value="Methyltransf_11"/>
</dbReference>